<evidence type="ECO:0000259" key="7">
    <source>
        <dbReference type="PROSITE" id="PS51645"/>
    </source>
</evidence>
<dbReference type="Pfam" id="PF03441">
    <property type="entry name" value="FAD_binding_7"/>
    <property type="match status" value="1"/>
</dbReference>
<dbReference type="EMBL" id="LN794158">
    <property type="protein sequence ID" value="CEN56443.1"/>
    <property type="molecule type" value="Genomic_DNA"/>
</dbReference>
<dbReference type="InterPro" id="IPR005101">
    <property type="entry name" value="Cryptochr/Photolyase_FAD-bd"/>
</dbReference>
<dbReference type="InterPro" id="IPR006050">
    <property type="entry name" value="DNA_photolyase_N"/>
</dbReference>
<dbReference type="Gene3D" id="3.40.50.620">
    <property type="entry name" value="HUPs"/>
    <property type="match status" value="1"/>
</dbReference>
<evidence type="ECO:0000256" key="3">
    <source>
        <dbReference type="ARBA" id="ARBA00022827"/>
    </source>
</evidence>
<evidence type="ECO:0000256" key="4">
    <source>
        <dbReference type="ARBA" id="ARBA00022991"/>
    </source>
</evidence>
<organism evidence="8 9">
    <name type="scientific">Candidatus Methylopumilus turicensis</name>
    <dbReference type="NCBI Taxonomy" id="1581680"/>
    <lineage>
        <taxon>Bacteria</taxon>
        <taxon>Pseudomonadati</taxon>
        <taxon>Pseudomonadota</taxon>
        <taxon>Betaproteobacteria</taxon>
        <taxon>Nitrosomonadales</taxon>
        <taxon>Methylophilaceae</taxon>
        <taxon>Candidatus Methylopumilus</taxon>
    </lineage>
</organism>
<evidence type="ECO:0000256" key="2">
    <source>
        <dbReference type="ARBA" id="ARBA00022630"/>
    </source>
</evidence>
<dbReference type="RefSeq" id="WP_045751536.1">
    <property type="nucleotide sequence ID" value="NZ_LN794158.1"/>
</dbReference>
<reference evidence="9" key="1">
    <citation type="submission" date="2014-12" db="EMBL/GenBank/DDBJ databases">
        <authorList>
            <person name="Salcher M.M."/>
        </authorList>
    </citation>
    <scope>NUCLEOTIDE SEQUENCE [LARGE SCALE GENOMIC DNA]</scope>
    <source>
        <strain evidence="9">MMS-10A-171</strain>
    </source>
</reference>
<dbReference type="InterPro" id="IPR036155">
    <property type="entry name" value="Crypto/Photolyase_N_sf"/>
</dbReference>
<evidence type="ECO:0000256" key="1">
    <source>
        <dbReference type="ARBA" id="ARBA00001932"/>
    </source>
</evidence>
<dbReference type="GO" id="GO:0006139">
    <property type="term" value="P:nucleobase-containing compound metabolic process"/>
    <property type="evidence" value="ECO:0007669"/>
    <property type="project" value="UniProtKB-ARBA"/>
</dbReference>
<feature type="compositionally biased region" description="Basic and acidic residues" evidence="6">
    <location>
        <begin position="516"/>
        <end position="525"/>
    </location>
</feature>
<dbReference type="PANTHER" id="PTHR11455">
    <property type="entry name" value="CRYPTOCHROME"/>
    <property type="match status" value="1"/>
</dbReference>
<dbReference type="PROSITE" id="PS00394">
    <property type="entry name" value="DNA_PHOTOLYASES_1_1"/>
    <property type="match status" value="1"/>
</dbReference>
<keyword evidence="3 5" id="KW-0274">FAD</keyword>
<dbReference type="Pfam" id="PF00875">
    <property type="entry name" value="DNA_photolyase"/>
    <property type="match status" value="1"/>
</dbReference>
<dbReference type="GO" id="GO:0071949">
    <property type="term" value="F:FAD binding"/>
    <property type="evidence" value="ECO:0007669"/>
    <property type="project" value="TreeGrafter"/>
</dbReference>
<feature type="binding site" evidence="5">
    <location>
        <position position="281"/>
    </location>
    <ligand>
        <name>FAD</name>
        <dbReference type="ChEBI" id="CHEBI:57692"/>
    </ligand>
</feature>
<evidence type="ECO:0000256" key="5">
    <source>
        <dbReference type="PIRSR" id="PIRSR602081-1"/>
    </source>
</evidence>
<dbReference type="PROSITE" id="PS51645">
    <property type="entry name" value="PHR_CRY_ALPHA_BETA"/>
    <property type="match status" value="1"/>
</dbReference>
<dbReference type="InterPro" id="IPR018394">
    <property type="entry name" value="DNA_photolyase_1_CS_C"/>
</dbReference>
<evidence type="ECO:0000313" key="8">
    <source>
        <dbReference type="EMBL" id="CEN56443.1"/>
    </source>
</evidence>
<dbReference type="InterPro" id="IPR036134">
    <property type="entry name" value="Crypto/Photolyase_FAD-like_sf"/>
</dbReference>
<dbReference type="Gene3D" id="1.10.579.10">
    <property type="entry name" value="DNA Cyclobutane Dipyrimidine Photolyase, subunit A, domain 3"/>
    <property type="match status" value="1"/>
</dbReference>
<comment type="cofactor">
    <cofactor evidence="1">
        <name>(6R)-5,10-methylene-5,6,7,8-tetrahydrofolate</name>
        <dbReference type="ChEBI" id="CHEBI:15636"/>
    </cofactor>
</comment>
<dbReference type="GO" id="GO:0003904">
    <property type="term" value="F:deoxyribodipyrimidine photo-lyase activity"/>
    <property type="evidence" value="ECO:0007669"/>
    <property type="project" value="UniProtKB-EC"/>
</dbReference>
<evidence type="ECO:0000256" key="6">
    <source>
        <dbReference type="SAM" id="MobiDB-lite"/>
    </source>
</evidence>
<name>A0A0B7J1B9_9PROT</name>
<dbReference type="InterPro" id="IPR002081">
    <property type="entry name" value="Cryptochrome/DNA_photolyase_1"/>
</dbReference>
<dbReference type="EC" id="4.1.99.3" evidence="8"/>
<feature type="compositionally biased region" description="Polar residues" evidence="6">
    <location>
        <begin position="488"/>
        <end position="498"/>
    </location>
</feature>
<comment type="cofactor">
    <cofactor evidence="5">
        <name>FAD</name>
        <dbReference type="ChEBI" id="CHEBI:57692"/>
    </cofactor>
    <text evidence="5">Binds 1 FAD per subunit.</text>
</comment>
<keyword evidence="8" id="KW-0456">Lyase</keyword>
<feature type="region of interest" description="Disordered" evidence="6">
    <location>
        <begin position="486"/>
        <end position="526"/>
    </location>
</feature>
<feature type="domain" description="Photolyase/cryptochrome alpha/beta" evidence="7">
    <location>
        <begin position="4"/>
        <end position="139"/>
    </location>
</feature>
<evidence type="ECO:0000313" key="9">
    <source>
        <dbReference type="Proteomes" id="UP000056322"/>
    </source>
</evidence>
<dbReference type="GO" id="GO:0003677">
    <property type="term" value="F:DNA binding"/>
    <property type="evidence" value="ECO:0007669"/>
    <property type="project" value="TreeGrafter"/>
</dbReference>
<sequence length="534" mass="61349">MLPEVNIVWLKRDLRIQDHAALYEATKQAHDVPQVLVLPVFSWDASVWSSPDYAQQHVAFVRECLDSLKTELQHIGLDLLESADGIVNFLNALSKTHHIVGLYSHEETGNQCTYALDQEVAQWCRQHQVPWHEYPQNGVVRRLKNRDHWHAIWEKRMALPQYPVPRVKLVKSDLGLTLLEANNKAINFNKPEADKPLRQKGGREPALKILHSFLNGRASRYRGGISSPISSVEAGSRISPYLAWGVLSIKEVMHTLRMQRVRIKQSPSRYPNNLEAGLKGFESRLHWHCHFMQKLESEPEIEYRGLHSAFDGVRDEAYADAETSQKLERWKTGKTGWPLVDACMAMLNQTGWINFRMRAMLMSTASYLYWLHWRETGLHLAREFLDYEPGIHWSQVQMQSGTTGINTLRIYNPIKQARDQDPEGAFVKQWLPALKHVPKVWIFEPWLMTPELQQRYGCVIGQDYPAPIISVESAIKAARIKMSAAKQAASNSSETRQIVQKHASRKFKPSARSKKTKEAKTKGNDTHVYQQALF</sequence>
<dbReference type="AlphaFoldDB" id="A0A0B7J1B9"/>
<dbReference type="OrthoDB" id="9772484at2"/>
<dbReference type="KEGG" id="mbac:BN1209_1405"/>
<protein>
    <submittedName>
        <fullName evidence="8">Deoxyribodipyrimidine photo-lyase</fullName>
        <ecNumber evidence="8">4.1.99.3</ecNumber>
    </submittedName>
</protein>
<keyword evidence="4" id="KW-0157">Chromophore</keyword>
<keyword evidence="9" id="KW-1185">Reference proteome</keyword>
<gene>
    <name evidence="8" type="ORF">BN1209_1405</name>
</gene>
<dbReference type="PANTHER" id="PTHR11455:SF9">
    <property type="entry name" value="CRYPTOCHROME CIRCADIAN CLOCK 5 ISOFORM X1"/>
    <property type="match status" value="1"/>
</dbReference>
<feature type="compositionally biased region" description="Basic residues" evidence="6">
    <location>
        <begin position="502"/>
        <end position="515"/>
    </location>
</feature>
<dbReference type="InterPro" id="IPR014729">
    <property type="entry name" value="Rossmann-like_a/b/a_fold"/>
</dbReference>
<feature type="binding site" evidence="5">
    <location>
        <position position="221"/>
    </location>
    <ligand>
        <name>FAD</name>
        <dbReference type="ChEBI" id="CHEBI:57692"/>
    </ligand>
</feature>
<dbReference type="STRING" id="1581680.BN1209_1405"/>
<dbReference type="Proteomes" id="UP000056322">
    <property type="component" value="Chromosome 1"/>
</dbReference>
<dbReference type="GO" id="GO:0006950">
    <property type="term" value="P:response to stress"/>
    <property type="evidence" value="ECO:0007669"/>
    <property type="project" value="UniProtKB-ARBA"/>
</dbReference>
<dbReference type="Gene3D" id="1.25.40.80">
    <property type="match status" value="1"/>
</dbReference>
<accession>A0A0B7J1B9</accession>
<dbReference type="GO" id="GO:0009416">
    <property type="term" value="P:response to light stimulus"/>
    <property type="evidence" value="ECO:0007669"/>
    <property type="project" value="TreeGrafter"/>
</dbReference>
<dbReference type="SUPFAM" id="SSF48173">
    <property type="entry name" value="Cryptochrome/photolyase FAD-binding domain"/>
    <property type="match status" value="1"/>
</dbReference>
<dbReference type="SUPFAM" id="SSF52425">
    <property type="entry name" value="Cryptochrome/photolyase, N-terminal domain"/>
    <property type="match status" value="1"/>
</dbReference>
<keyword evidence="2 5" id="KW-0285">Flavoprotein</keyword>
<proteinExistence type="predicted"/>
<dbReference type="HOGENOM" id="CLU_010348_7_1_4"/>